<accession>A0A9Q0SYL0</accession>
<dbReference type="EMBL" id="JAPFFL010000011">
    <property type="protein sequence ID" value="KAJ6694502.1"/>
    <property type="molecule type" value="Genomic_DNA"/>
</dbReference>
<name>A0A9Q0SYL0_SALVM</name>
<evidence type="ECO:0000313" key="1">
    <source>
        <dbReference type="EMBL" id="KAJ6694502.1"/>
    </source>
</evidence>
<sequence>MFFIFFKKAWLFEEIKVCVFLGIWREIRSVGWLRCLGRDEEEEEAEVEERVDFWKGRKPDEVGGDVTVAEENGKCLYRSEEVKEIEEMEKMEEWFCVWLPTIAKYFLHWWVWK</sequence>
<keyword evidence="2" id="KW-1185">Reference proteome</keyword>
<proteinExistence type="predicted"/>
<reference evidence="1" key="2">
    <citation type="journal article" date="2023" name="Int. J. Mol. Sci.">
        <title>De Novo Assembly and Annotation of 11 Diverse Shrub Willow (Salix) Genomes Reveals Novel Gene Organization in Sex-Linked Regions.</title>
        <authorList>
            <person name="Hyden B."/>
            <person name="Feng K."/>
            <person name="Yates T.B."/>
            <person name="Jawdy S."/>
            <person name="Cereghino C."/>
            <person name="Smart L.B."/>
            <person name="Muchero W."/>
        </authorList>
    </citation>
    <scope>NUCLEOTIDE SEQUENCE [LARGE SCALE GENOMIC DNA]</scope>
    <source>
        <tissue evidence="1">Shoot tip</tissue>
    </source>
</reference>
<dbReference type="Proteomes" id="UP001151529">
    <property type="component" value="Chromosome 13"/>
</dbReference>
<protein>
    <submittedName>
        <fullName evidence="1">Uncharacterized protein</fullName>
    </submittedName>
</protein>
<comment type="caution">
    <text evidence="1">The sequence shown here is derived from an EMBL/GenBank/DDBJ whole genome shotgun (WGS) entry which is preliminary data.</text>
</comment>
<organism evidence="1 2">
    <name type="scientific">Salix viminalis</name>
    <name type="common">Common osier</name>
    <name type="synonym">Basket willow</name>
    <dbReference type="NCBI Taxonomy" id="40686"/>
    <lineage>
        <taxon>Eukaryota</taxon>
        <taxon>Viridiplantae</taxon>
        <taxon>Streptophyta</taxon>
        <taxon>Embryophyta</taxon>
        <taxon>Tracheophyta</taxon>
        <taxon>Spermatophyta</taxon>
        <taxon>Magnoliopsida</taxon>
        <taxon>eudicotyledons</taxon>
        <taxon>Gunneridae</taxon>
        <taxon>Pentapetalae</taxon>
        <taxon>rosids</taxon>
        <taxon>fabids</taxon>
        <taxon>Malpighiales</taxon>
        <taxon>Salicaceae</taxon>
        <taxon>Saliceae</taxon>
        <taxon>Salix</taxon>
    </lineage>
</organism>
<dbReference type="AlphaFoldDB" id="A0A9Q0SYL0"/>
<gene>
    <name evidence="1" type="ORF">OIU85_005207</name>
</gene>
<reference evidence="1" key="1">
    <citation type="submission" date="2022-11" db="EMBL/GenBank/DDBJ databases">
        <authorList>
            <person name="Hyden B.L."/>
            <person name="Feng K."/>
            <person name="Yates T."/>
            <person name="Jawdy S."/>
            <person name="Smart L.B."/>
            <person name="Muchero W."/>
        </authorList>
    </citation>
    <scope>NUCLEOTIDE SEQUENCE</scope>
    <source>
        <tissue evidence="1">Shoot tip</tissue>
    </source>
</reference>
<evidence type="ECO:0000313" key="2">
    <source>
        <dbReference type="Proteomes" id="UP001151529"/>
    </source>
</evidence>